<dbReference type="Gene3D" id="3.30.70.860">
    <property type="match status" value="1"/>
</dbReference>
<dbReference type="CDD" id="cd11740">
    <property type="entry name" value="YajQ_like"/>
    <property type="match status" value="1"/>
</dbReference>
<evidence type="ECO:0000256" key="3">
    <source>
        <dbReference type="HAMAP-Rule" id="MF_00632"/>
    </source>
</evidence>
<evidence type="ECO:0000313" key="5">
    <source>
        <dbReference type="Proteomes" id="UP000051213"/>
    </source>
</evidence>
<dbReference type="EMBL" id="LICA01000440">
    <property type="protein sequence ID" value="KRO91714.1"/>
    <property type="molecule type" value="Genomic_DNA"/>
</dbReference>
<dbReference type="InterPro" id="IPR035570">
    <property type="entry name" value="UPF0234_N"/>
</dbReference>
<proteinExistence type="inferred from homology"/>
<dbReference type="AlphaFoldDB" id="A0A0R2U1H2"/>
<dbReference type="Pfam" id="PF04461">
    <property type="entry name" value="YajQ"/>
    <property type="match status" value="1"/>
</dbReference>
<sequence length="161" mass="18022">MPSLDIVSEVDNAEVLNATQNAARELTTRFDFRGVDASITFANEIVTLKAEADFQCQQLLDIFATELVKRKIDPTIIQYDDKAFHSGKTFSLNVTFKQGIAADVAKKIVKLIKEKKLKVQAQVQGDEVRVTGKKRDDLQAVMATVRGAELGQPFQFKNFRD</sequence>
<dbReference type="FunFam" id="3.30.70.860:FF:000001">
    <property type="entry name" value="UPF0234 protein YajQ"/>
    <property type="match status" value="1"/>
</dbReference>
<dbReference type="PANTHER" id="PTHR30476">
    <property type="entry name" value="UPF0234 PROTEIN YAJQ"/>
    <property type="match status" value="1"/>
</dbReference>
<dbReference type="NCBIfam" id="NF003819">
    <property type="entry name" value="PRK05412.1"/>
    <property type="match status" value="1"/>
</dbReference>
<comment type="function">
    <text evidence="3">Nucleotide-binding protein.</text>
</comment>
<dbReference type="InterPro" id="IPR007551">
    <property type="entry name" value="YajQ/Smlt4090-like"/>
</dbReference>
<comment type="similarity">
    <text evidence="2 3">Belongs to the YajQ family.</text>
</comment>
<protein>
    <recommendedName>
        <fullName evidence="3">Nucleotide-binding protein ABS24_05810</fullName>
    </recommendedName>
</protein>
<dbReference type="GO" id="GO:0000166">
    <property type="term" value="F:nucleotide binding"/>
    <property type="evidence" value="ECO:0007669"/>
    <property type="project" value="UniProtKB-UniRule"/>
</dbReference>
<accession>A0A0R2U1H2</accession>
<dbReference type="GO" id="GO:0005829">
    <property type="term" value="C:cytosol"/>
    <property type="evidence" value="ECO:0007669"/>
    <property type="project" value="TreeGrafter"/>
</dbReference>
<evidence type="ECO:0000313" key="4">
    <source>
        <dbReference type="EMBL" id="KRO91714.1"/>
    </source>
</evidence>
<evidence type="ECO:0000256" key="2">
    <source>
        <dbReference type="ARBA" id="ARBA00093450"/>
    </source>
</evidence>
<gene>
    <name evidence="4" type="ORF">ABS24_05810</name>
</gene>
<keyword evidence="1 3" id="KW-0547">Nucleotide-binding</keyword>
<dbReference type="HAMAP" id="MF_00632">
    <property type="entry name" value="UPF0234"/>
    <property type="match status" value="1"/>
</dbReference>
<name>A0A0R2U1H2_9GAMM</name>
<organism evidence="4 5">
    <name type="scientific">SAR92 bacterium BACL26 MAG-121220-bin70</name>
    <dbReference type="NCBI Taxonomy" id="1655626"/>
    <lineage>
        <taxon>Bacteria</taxon>
        <taxon>Pseudomonadati</taxon>
        <taxon>Pseudomonadota</taxon>
        <taxon>Gammaproteobacteria</taxon>
        <taxon>Cellvibrionales</taxon>
        <taxon>Porticoccaceae</taxon>
        <taxon>SAR92 clade</taxon>
    </lineage>
</organism>
<reference evidence="4 5" key="1">
    <citation type="submission" date="2015-10" db="EMBL/GenBank/DDBJ databases">
        <title>Metagenome-Assembled Genomes uncover a global brackish microbiome.</title>
        <authorList>
            <person name="Hugerth L.W."/>
            <person name="Larsson J."/>
            <person name="Alneberg J."/>
            <person name="Lindh M.V."/>
            <person name="Legrand C."/>
            <person name="Pinhassi J."/>
            <person name="Andersson A.F."/>
        </authorList>
    </citation>
    <scope>NUCLEOTIDE SEQUENCE [LARGE SCALE GENOMIC DNA]</scope>
    <source>
        <strain evidence="4">BACL26 MAG-121220-bin70</strain>
    </source>
</reference>
<dbReference type="Proteomes" id="UP000051213">
    <property type="component" value="Unassembled WGS sequence"/>
</dbReference>
<dbReference type="PANTHER" id="PTHR30476:SF0">
    <property type="entry name" value="UPF0234 PROTEIN YAJQ"/>
    <property type="match status" value="1"/>
</dbReference>
<evidence type="ECO:0000256" key="1">
    <source>
        <dbReference type="ARBA" id="ARBA00022741"/>
    </source>
</evidence>
<dbReference type="Gene3D" id="3.30.70.990">
    <property type="entry name" value="YajQ-like, domain 2"/>
    <property type="match status" value="1"/>
</dbReference>
<dbReference type="InterPro" id="IPR036183">
    <property type="entry name" value="YajQ-like_sf"/>
</dbReference>
<dbReference type="SUPFAM" id="SSF89963">
    <property type="entry name" value="YajQ-like"/>
    <property type="match status" value="2"/>
</dbReference>
<comment type="caution">
    <text evidence="4">The sequence shown here is derived from an EMBL/GenBank/DDBJ whole genome shotgun (WGS) entry which is preliminary data.</text>
</comment>
<dbReference type="InterPro" id="IPR035571">
    <property type="entry name" value="UPF0234-like_C"/>
</dbReference>